<dbReference type="GO" id="GO:0008716">
    <property type="term" value="F:D-alanine-D-alanine ligase activity"/>
    <property type="evidence" value="ECO:0007669"/>
    <property type="project" value="InterPro"/>
</dbReference>
<dbReference type="InterPro" id="IPR011761">
    <property type="entry name" value="ATP-grasp"/>
</dbReference>
<dbReference type="OrthoDB" id="9813261at2"/>
<feature type="domain" description="ATP-grasp" evidence="4">
    <location>
        <begin position="105"/>
        <end position="318"/>
    </location>
</feature>
<keyword evidence="3" id="KW-0547">Nucleotide-binding</keyword>
<comment type="similarity">
    <text evidence="1">Belongs to the D-alanine--D-alanine ligase family.</text>
</comment>
<dbReference type="PANTHER" id="PTHR23132:SF23">
    <property type="entry name" value="D-ALANINE--D-ALANINE LIGASE B"/>
    <property type="match status" value="1"/>
</dbReference>
<evidence type="ECO:0000256" key="1">
    <source>
        <dbReference type="ARBA" id="ARBA00010871"/>
    </source>
</evidence>
<proteinExistence type="inferred from homology"/>
<keyword evidence="3" id="KW-0067">ATP-binding</keyword>
<dbReference type="GO" id="GO:0046872">
    <property type="term" value="F:metal ion binding"/>
    <property type="evidence" value="ECO:0007669"/>
    <property type="project" value="InterPro"/>
</dbReference>
<dbReference type="Proteomes" id="UP000287969">
    <property type="component" value="Chromosome"/>
</dbReference>
<evidence type="ECO:0000259" key="4">
    <source>
        <dbReference type="PROSITE" id="PS50975"/>
    </source>
</evidence>
<dbReference type="AlphaFoldDB" id="A0A410QCD6"/>
<accession>A0A410QCD6</accession>
<dbReference type="PANTHER" id="PTHR23132">
    <property type="entry name" value="D-ALANINE--D-ALANINE LIGASE"/>
    <property type="match status" value="1"/>
</dbReference>
<dbReference type="InterPro" id="IPR011095">
    <property type="entry name" value="Dala_Dala_lig_C"/>
</dbReference>
<dbReference type="Gene3D" id="3.30.1490.20">
    <property type="entry name" value="ATP-grasp fold, A domain"/>
    <property type="match status" value="1"/>
</dbReference>
<keyword evidence="2" id="KW-0436">Ligase</keyword>
<evidence type="ECO:0000313" key="5">
    <source>
        <dbReference type="EMBL" id="QAT61640.1"/>
    </source>
</evidence>
<dbReference type="Pfam" id="PF07478">
    <property type="entry name" value="Dala_Dala_lig_C"/>
    <property type="match status" value="1"/>
</dbReference>
<gene>
    <name evidence="5" type="ORF">EQM13_08600</name>
</gene>
<dbReference type="Gene3D" id="3.30.470.20">
    <property type="entry name" value="ATP-grasp fold, B domain"/>
    <property type="match status" value="1"/>
</dbReference>
<dbReference type="PROSITE" id="PS50975">
    <property type="entry name" value="ATP_GRASP"/>
    <property type="match status" value="1"/>
</dbReference>
<keyword evidence="6" id="KW-1185">Reference proteome</keyword>
<evidence type="ECO:0000256" key="2">
    <source>
        <dbReference type="ARBA" id="ARBA00022598"/>
    </source>
</evidence>
<protein>
    <submittedName>
        <fullName evidence="5">ATP-grasp domain-containing protein</fullName>
    </submittedName>
</protein>
<evidence type="ECO:0000313" key="6">
    <source>
        <dbReference type="Proteomes" id="UP000287969"/>
    </source>
</evidence>
<dbReference type="GO" id="GO:0005524">
    <property type="term" value="F:ATP binding"/>
    <property type="evidence" value="ECO:0007669"/>
    <property type="project" value="UniProtKB-UniRule"/>
</dbReference>
<dbReference type="SUPFAM" id="SSF56059">
    <property type="entry name" value="Glutathione synthetase ATP-binding domain-like"/>
    <property type="match status" value="1"/>
</dbReference>
<name>A0A410QCD6_9FIRM</name>
<dbReference type="EMBL" id="CP035282">
    <property type="protein sequence ID" value="QAT61640.1"/>
    <property type="molecule type" value="Genomic_DNA"/>
</dbReference>
<evidence type="ECO:0000256" key="3">
    <source>
        <dbReference type="PROSITE-ProRule" id="PRU00409"/>
    </source>
</evidence>
<organism evidence="5 6">
    <name type="scientific">Acidilutibacter cellobiosedens</name>
    <dbReference type="NCBI Taxonomy" id="2507161"/>
    <lineage>
        <taxon>Bacteria</taxon>
        <taxon>Bacillati</taxon>
        <taxon>Bacillota</taxon>
        <taxon>Tissierellia</taxon>
        <taxon>Tissierellales</taxon>
        <taxon>Acidilutibacteraceae</taxon>
        <taxon>Acidilutibacter</taxon>
    </lineage>
</organism>
<sequence>MKAGIFWRKLRNVEQQMRLTSDKVYDDAYEEAYHHYSALKTAGYDACLLQWKKDPRETFDDIKKENIDIIFNASSTKEIAFLETFGIPYVGSGIDLVPLNKAQRKEIVIYNKLPTPKFVIADDANRIPEINLNYPLFAKPIAGRGSAGIGEDNIIYRKEELPRVVKKITENIGQRALIEEFIEGREITVGIIGYKKPIVLPIVEIGYNSVKTNTFEHKMYDKEIIYCPADFSKEEERRIKNTALKIYRVLNAKDYSRIDMIIGKNGIPYFLELNTFAGLTMDSKKDEYGDMKVHHGYMGYSAKAAGMTSSEFISTILESGIERYGLKNKDKRKLIS</sequence>
<dbReference type="KEGG" id="spoa:EQM13_08600"/>
<dbReference type="RefSeq" id="WP_114217783.1">
    <property type="nucleotide sequence ID" value="NZ_CP035282.1"/>
</dbReference>
<reference evidence="6" key="1">
    <citation type="submission" date="2019-01" db="EMBL/GenBank/DDBJ databases">
        <title>Draft genomes of a novel of Sporanaerobacter strains.</title>
        <authorList>
            <person name="Ma S."/>
        </authorList>
    </citation>
    <scope>NUCLEOTIDE SEQUENCE [LARGE SCALE GENOMIC DNA]</scope>
    <source>
        <strain evidence="6">NJN-17</strain>
    </source>
</reference>
<dbReference type="InterPro" id="IPR013815">
    <property type="entry name" value="ATP_grasp_subdomain_1"/>
</dbReference>